<dbReference type="VEuPathDB" id="FungiDB:Z519_07424"/>
<dbReference type="AlphaFoldDB" id="A0A0D2HNK4"/>
<dbReference type="GeneID" id="27700352"/>
<reference evidence="2" key="1">
    <citation type="submission" date="2015-01" db="EMBL/GenBank/DDBJ databases">
        <title>The Genome Sequence of Cladophialophora bantiana CBS 173.52.</title>
        <authorList>
            <consortium name="The Broad Institute Genomics Platform"/>
            <person name="Cuomo C."/>
            <person name="de Hoog S."/>
            <person name="Gorbushina A."/>
            <person name="Stielow B."/>
            <person name="Teixiera M."/>
            <person name="Abouelleil A."/>
            <person name="Chapman S.B."/>
            <person name="Priest M."/>
            <person name="Young S.K."/>
            <person name="Wortman J."/>
            <person name="Nusbaum C."/>
            <person name="Birren B."/>
        </authorList>
    </citation>
    <scope>NUCLEOTIDE SEQUENCE [LARGE SCALE GENOMIC DNA]</scope>
    <source>
        <strain evidence="2">CBS 173.52</strain>
    </source>
</reference>
<name>A0A0D2HNK4_CLAB1</name>
<evidence type="ECO:0000313" key="2">
    <source>
        <dbReference type="EMBL" id="KIW92440.1"/>
    </source>
</evidence>
<organism evidence="2 3">
    <name type="scientific">Cladophialophora bantiana (strain ATCC 10958 / CBS 173.52 / CDC B-1940 / NIH 8579)</name>
    <name type="common">Xylohypha bantiana</name>
    <dbReference type="NCBI Taxonomy" id="1442370"/>
    <lineage>
        <taxon>Eukaryota</taxon>
        <taxon>Fungi</taxon>
        <taxon>Dikarya</taxon>
        <taxon>Ascomycota</taxon>
        <taxon>Pezizomycotina</taxon>
        <taxon>Eurotiomycetes</taxon>
        <taxon>Chaetothyriomycetidae</taxon>
        <taxon>Chaetothyriales</taxon>
        <taxon>Herpotrichiellaceae</taxon>
        <taxon>Cladophialophora</taxon>
    </lineage>
</organism>
<dbReference type="Proteomes" id="UP000053789">
    <property type="component" value="Unassembled WGS sequence"/>
</dbReference>
<dbReference type="OrthoDB" id="3523319at2759"/>
<dbReference type="HOGENOM" id="CLU_1906512_0_0_1"/>
<gene>
    <name evidence="2" type="ORF">Z519_07424</name>
</gene>
<proteinExistence type="predicted"/>
<feature type="region of interest" description="Disordered" evidence="1">
    <location>
        <begin position="1"/>
        <end position="21"/>
    </location>
</feature>
<evidence type="ECO:0000256" key="1">
    <source>
        <dbReference type="SAM" id="MobiDB-lite"/>
    </source>
</evidence>
<protein>
    <submittedName>
        <fullName evidence="2">Uncharacterized protein</fullName>
    </submittedName>
</protein>
<sequence>MAISGSGSSKSRRIQKDTRSNCEVPNRENVCHTGDFEHIRLQRLACSIINFHETPDAVLDQSELDLLKRFADSRPLRIETRSSKRKVELMSLVSEGEVRQQAAEAWLAIWSPGMGATSQPRMTETGSFLQNGS</sequence>
<dbReference type="EMBL" id="KN846989">
    <property type="protein sequence ID" value="KIW92440.1"/>
    <property type="molecule type" value="Genomic_DNA"/>
</dbReference>
<evidence type="ECO:0000313" key="3">
    <source>
        <dbReference type="Proteomes" id="UP000053789"/>
    </source>
</evidence>
<dbReference type="RefSeq" id="XP_016619109.1">
    <property type="nucleotide sequence ID" value="XM_016765159.1"/>
</dbReference>
<accession>A0A0D2HNK4</accession>
<keyword evidence="3" id="KW-1185">Reference proteome</keyword>